<sequence>SHWLSAIATIGPPSQIKTDNGSCFISRSTQEWLSRWGIHHTTGIPGNSQGQAIVEHPNHL</sequence>
<evidence type="ECO:0000256" key="1">
    <source>
        <dbReference type="ARBA" id="ARBA00022679"/>
    </source>
</evidence>
<dbReference type="GO" id="GO:0035613">
    <property type="term" value="F:RNA stem-loop binding"/>
    <property type="evidence" value="ECO:0007669"/>
    <property type="project" value="TreeGrafter"/>
</dbReference>
<dbReference type="InterPro" id="IPR012337">
    <property type="entry name" value="RNaseH-like_sf"/>
</dbReference>
<reference evidence="8 9" key="1">
    <citation type="submission" date="2019-09" db="EMBL/GenBank/DDBJ databases">
        <title>Bird 10,000 Genomes (B10K) Project - Family phase.</title>
        <authorList>
            <person name="Zhang G."/>
        </authorList>
    </citation>
    <scope>NUCLEOTIDE SEQUENCE [LARGE SCALE GENOMIC DNA]</scope>
    <source>
        <strain evidence="8">B10K-DU-012-37</strain>
    </source>
</reference>
<evidence type="ECO:0000256" key="3">
    <source>
        <dbReference type="ARBA" id="ARBA00022722"/>
    </source>
</evidence>
<evidence type="ECO:0000259" key="7">
    <source>
        <dbReference type="PROSITE" id="PS50994"/>
    </source>
</evidence>
<dbReference type="EMBL" id="VZRI01011688">
    <property type="protein sequence ID" value="NWU99533.1"/>
    <property type="molecule type" value="Genomic_DNA"/>
</dbReference>
<dbReference type="InterPro" id="IPR001584">
    <property type="entry name" value="Integrase_cat-core"/>
</dbReference>
<evidence type="ECO:0000313" key="9">
    <source>
        <dbReference type="Proteomes" id="UP000544127"/>
    </source>
</evidence>
<dbReference type="GO" id="GO:0016787">
    <property type="term" value="F:hydrolase activity"/>
    <property type="evidence" value="ECO:0007669"/>
    <property type="project" value="UniProtKB-KW"/>
</dbReference>
<dbReference type="SUPFAM" id="SSF53098">
    <property type="entry name" value="Ribonuclease H-like"/>
    <property type="match status" value="1"/>
</dbReference>
<keyword evidence="9" id="KW-1185">Reference proteome</keyword>
<evidence type="ECO:0000256" key="6">
    <source>
        <dbReference type="ARBA" id="ARBA00022918"/>
    </source>
</evidence>
<keyword evidence="1" id="KW-0808">Transferase</keyword>
<feature type="non-terminal residue" evidence="8">
    <location>
        <position position="1"/>
    </location>
</feature>
<dbReference type="PROSITE" id="PS50994">
    <property type="entry name" value="INTEGRASE"/>
    <property type="match status" value="1"/>
</dbReference>
<dbReference type="PANTHER" id="PTHR41694:SF3">
    <property type="entry name" value="RNA-DIRECTED DNA POLYMERASE-RELATED"/>
    <property type="match status" value="1"/>
</dbReference>
<dbReference type="GO" id="GO:0015074">
    <property type="term" value="P:DNA integration"/>
    <property type="evidence" value="ECO:0007669"/>
    <property type="project" value="InterPro"/>
</dbReference>
<keyword evidence="4" id="KW-0255">Endonuclease</keyword>
<dbReference type="Pfam" id="PF00665">
    <property type="entry name" value="rve"/>
    <property type="match status" value="1"/>
</dbReference>
<feature type="domain" description="Integrase catalytic" evidence="7">
    <location>
        <begin position="1"/>
        <end position="60"/>
    </location>
</feature>
<name>A0A7K6BB65_UPUEP</name>
<feature type="non-terminal residue" evidence="8">
    <location>
        <position position="60"/>
    </location>
</feature>
<comment type="caution">
    <text evidence="8">The sequence shown here is derived from an EMBL/GenBank/DDBJ whole genome shotgun (WGS) entry which is preliminary data.</text>
</comment>
<dbReference type="InterPro" id="IPR036397">
    <property type="entry name" value="RNaseH_sf"/>
</dbReference>
<keyword evidence="6" id="KW-0695">RNA-directed DNA polymerase</keyword>
<evidence type="ECO:0000256" key="2">
    <source>
        <dbReference type="ARBA" id="ARBA00022695"/>
    </source>
</evidence>
<dbReference type="AlphaFoldDB" id="A0A7K6BB65"/>
<dbReference type="PANTHER" id="PTHR41694">
    <property type="entry name" value="ENDOGENOUS RETROVIRUS GROUP K MEMBER POL PROTEIN"/>
    <property type="match status" value="1"/>
</dbReference>
<proteinExistence type="predicted"/>
<accession>A0A7K6BB65</accession>
<protein>
    <submittedName>
        <fullName evidence="8">POK18 protein</fullName>
    </submittedName>
</protein>
<gene>
    <name evidence="8" type="primary">Ervk18_1</name>
    <name evidence="8" type="ORF">UPUEPO_R15055</name>
</gene>
<organism evidence="8 9">
    <name type="scientific">Upupa epops</name>
    <name type="common">Eurasian hoopoe</name>
    <dbReference type="NCBI Taxonomy" id="57439"/>
    <lineage>
        <taxon>Eukaryota</taxon>
        <taxon>Metazoa</taxon>
        <taxon>Chordata</taxon>
        <taxon>Craniata</taxon>
        <taxon>Vertebrata</taxon>
        <taxon>Euteleostomi</taxon>
        <taxon>Archelosauria</taxon>
        <taxon>Archosauria</taxon>
        <taxon>Dinosauria</taxon>
        <taxon>Saurischia</taxon>
        <taxon>Theropoda</taxon>
        <taxon>Coelurosauria</taxon>
        <taxon>Aves</taxon>
        <taxon>Neognathae</taxon>
        <taxon>Neoaves</taxon>
        <taxon>Telluraves</taxon>
        <taxon>Coraciimorphae</taxon>
        <taxon>Bucerotiformes</taxon>
        <taxon>Upupidae</taxon>
        <taxon>Upupa</taxon>
    </lineage>
</organism>
<keyword evidence="2" id="KW-0548">Nucleotidyltransferase</keyword>
<evidence type="ECO:0000256" key="5">
    <source>
        <dbReference type="ARBA" id="ARBA00022801"/>
    </source>
</evidence>
<evidence type="ECO:0000313" key="8">
    <source>
        <dbReference type="EMBL" id="NWU99533.1"/>
    </source>
</evidence>
<dbReference type="Gene3D" id="3.30.420.10">
    <property type="entry name" value="Ribonuclease H-like superfamily/Ribonuclease H"/>
    <property type="match status" value="1"/>
</dbReference>
<keyword evidence="5" id="KW-0378">Hydrolase</keyword>
<dbReference type="GO" id="GO:0004519">
    <property type="term" value="F:endonuclease activity"/>
    <property type="evidence" value="ECO:0007669"/>
    <property type="project" value="UniProtKB-KW"/>
</dbReference>
<evidence type="ECO:0000256" key="4">
    <source>
        <dbReference type="ARBA" id="ARBA00022759"/>
    </source>
</evidence>
<dbReference type="Proteomes" id="UP000544127">
    <property type="component" value="Unassembled WGS sequence"/>
</dbReference>
<keyword evidence="3" id="KW-0540">Nuclease</keyword>
<dbReference type="GO" id="GO:0003964">
    <property type="term" value="F:RNA-directed DNA polymerase activity"/>
    <property type="evidence" value="ECO:0007669"/>
    <property type="project" value="UniProtKB-KW"/>
</dbReference>
<dbReference type="OrthoDB" id="9359997at2759"/>